<dbReference type="AlphaFoldDB" id="A0A7G5GZ17"/>
<dbReference type="RefSeq" id="WP_182461365.1">
    <property type="nucleotide sequence ID" value="NZ_CP059732.1"/>
</dbReference>
<protein>
    <recommendedName>
        <fullName evidence="3">Polymerase nucleotidyl transferase domain-containing protein</fullName>
    </recommendedName>
</protein>
<reference evidence="1 2" key="1">
    <citation type="submission" date="2020-07" db="EMBL/GenBank/DDBJ databases">
        <title>Spirosoma foliorum sp. nov., isolated from the leaves on the Nejang mountain Korea, Republic of.</title>
        <authorList>
            <person name="Ho H."/>
            <person name="Lee Y.-J."/>
            <person name="Nurcahyanto D.-A."/>
            <person name="Kim S.-G."/>
        </authorList>
    </citation>
    <scope>NUCLEOTIDE SEQUENCE [LARGE SCALE GENOMIC DNA]</scope>
    <source>
        <strain evidence="1 2">PL0136</strain>
    </source>
</reference>
<proteinExistence type="predicted"/>
<dbReference type="Proteomes" id="UP000515369">
    <property type="component" value="Chromosome"/>
</dbReference>
<gene>
    <name evidence="1" type="ORF">H3H32_03900</name>
</gene>
<organism evidence="1 2">
    <name type="scientific">Spirosoma foliorum</name>
    <dbReference type="NCBI Taxonomy" id="2710596"/>
    <lineage>
        <taxon>Bacteria</taxon>
        <taxon>Pseudomonadati</taxon>
        <taxon>Bacteroidota</taxon>
        <taxon>Cytophagia</taxon>
        <taxon>Cytophagales</taxon>
        <taxon>Cytophagaceae</taxon>
        <taxon>Spirosoma</taxon>
    </lineage>
</organism>
<evidence type="ECO:0000313" key="1">
    <source>
        <dbReference type="EMBL" id="QMW04109.1"/>
    </source>
</evidence>
<accession>A0A7G5GZ17</accession>
<name>A0A7G5GZ17_9BACT</name>
<dbReference type="Pfam" id="PF22014">
    <property type="entry name" value="DUF6932"/>
    <property type="match status" value="1"/>
</dbReference>
<sequence length="156" mass="18619">MPSIEFDVHGNLQPYTVITLTIEEFKQAFVTAFPDSERRSLLFDTFLMHVTNFRITANEEFFVWVDGSFITRKTNPSDIDFVIFLDADCYTRHEEQAAFFRQQRFLPNKLIDGYFVQVYPEDHRQRNWYESDRLRWLQDFGISLAGRKKGIVQLNF</sequence>
<dbReference type="KEGG" id="sfol:H3H32_03900"/>
<dbReference type="InterPro" id="IPR053860">
    <property type="entry name" value="DUF6932"/>
</dbReference>
<evidence type="ECO:0000313" key="2">
    <source>
        <dbReference type="Proteomes" id="UP000515369"/>
    </source>
</evidence>
<evidence type="ECO:0008006" key="3">
    <source>
        <dbReference type="Google" id="ProtNLM"/>
    </source>
</evidence>
<keyword evidence="2" id="KW-1185">Reference proteome</keyword>
<dbReference type="EMBL" id="CP059732">
    <property type="protein sequence ID" value="QMW04109.1"/>
    <property type="molecule type" value="Genomic_DNA"/>
</dbReference>